<dbReference type="Proteomes" id="UP001597417">
    <property type="component" value="Unassembled WGS sequence"/>
</dbReference>
<gene>
    <name evidence="1" type="ORF">ACFSXZ_00630</name>
</gene>
<protein>
    <recommendedName>
        <fullName evidence="3">ATP/GTP-binding protein</fullName>
    </recommendedName>
</protein>
<sequence length="103" mass="10418">MTAVARPTSLVWSMGDGSTVTCSTGGTPFPASIDPKASSPDCGYIYRVSSAGQPNNAYPVSATVHWSITWSGAGQAGVFPDMTTSATAAFRVAESQALNIGGG</sequence>
<organism evidence="1 2">
    <name type="scientific">Amycolatopsis pigmentata</name>
    <dbReference type="NCBI Taxonomy" id="450801"/>
    <lineage>
        <taxon>Bacteria</taxon>
        <taxon>Bacillati</taxon>
        <taxon>Actinomycetota</taxon>
        <taxon>Actinomycetes</taxon>
        <taxon>Pseudonocardiales</taxon>
        <taxon>Pseudonocardiaceae</taxon>
        <taxon>Amycolatopsis</taxon>
    </lineage>
</organism>
<dbReference type="RefSeq" id="WP_378260074.1">
    <property type="nucleotide sequence ID" value="NZ_JBHUKR010000002.1"/>
</dbReference>
<name>A0ABW5FIN2_9PSEU</name>
<proteinExistence type="predicted"/>
<evidence type="ECO:0008006" key="3">
    <source>
        <dbReference type="Google" id="ProtNLM"/>
    </source>
</evidence>
<evidence type="ECO:0000313" key="1">
    <source>
        <dbReference type="EMBL" id="MFD2414833.1"/>
    </source>
</evidence>
<dbReference type="EMBL" id="JBHUKR010000002">
    <property type="protein sequence ID" value="MFD2414833.1"/>
    <property type="molecule type" value="Genomic_DNA"/>
</dbReference>
<keyword evidence="2" id="KW-1185">Reference proteome</keyword>
<evidence type="ECO:0000313" key="2">
    <source>
        <dbReference type="Proteomes" id="UP001597417"/>
    </source>
</evidence>
<accession>A0ABW5FIN2</accession>
<comment type="caution">
    <text evidence="1">The sequence shown here is derived from an EMBL/GenBank/DDBJ whole genome shotgun (WGS) entry which is preliminary data.</text>
</comment>
<reference evidence="2" key="1">
    <citation type="journal article" date="2019" name="Int. J. Syst. Evol. Microbiol.">
        <title>The Global Catalogue of Microorganisms (GCM) 10K type strain sequencing project: providing services to taxonomists for standard genome sequencing and annotation.</title>
        <authorList>
            <consortium name="The Broad Institute Genomics Platform"/>
            <consortium name="The Broad Institute Genome Sequencing Center for Infectious Disease"/>
            <person name="Wu L."/>
            <person name="Ma J."/>
        </authorList>
    </citation>
    <scope>NUCLEOTIDE SEQUENCE [LARGE SCALE GENOMIC DNA]</scope>
    <source>
        <strain evidence="2">CGMCC 4.7645</strain>
    </source>
</reference>